<keyword evidence="1" id="KW-0732">Signal</keyword>
<dbReference type="Proteomes" id="UP000046373">
    <property type="component" value="Unassembled WGS sequence"/>
</dbReference>
<reference evidence="4 5" key="1">
    <citation type="submission" date="2014-08" db="EMBL/GenBank/DDBJ databases">
        <authorList>
            <person name="Moulin Lionel"/>
        </authorList>
    </citation>
    <scope>NUCLEOTIDE SEQUENCE [LARGE SCALE GENOMIC DNA]</scope>
</reference>
<organism evidence="2 5">
    <name type="scientific">Mesorhizobium plurifarium</name>
    <dbReference type="NCBI Taxonomy" id="69974"/>
    <lineage>
        <taxon>Bacteria</taxon>
        <taxon>Pseudomonadati</taxon>
        <taxon>Pseudomonadota</taxon>
        <taxon>Alphaproteobacteria</taxon>
        <taxon>Hyphomicrobiales</taxon>
        <taxon>Phyllobacteriaceae</taxon>
        <taxon>Mesorhizobium</taxon>
    </lineage>
</organism>
<evidence type="ECO:0000313" key="5">
    <source>
        <dbReference type="Proteomes" id="UP000046373"/>
    </source>
</evidence>
<dbReference type="GeneID" id="31887485"/>
<evidence type="ECO:0000256" key="1">
    <source>
        <dbReference type="SAM" id="SignalP"/>
    </source>
</evidence>
<proteinExistence type="predicted"/>
<feature type="chain" id="PRO_5008821401" description="DUF680 domain-containing protein" evidence="1">
    <location>
        <begin position="21"/>
        <end position="77"/>
    </location>
</feature>
<gene>
    <name evidence="3" type="ORF">MPL3365_180370</name>
    <name evidence="2" type="ORF">MPLDJ20_10047</name>
</gene>
<dbReference type="EMBL" id="CCNE01000010">
    <property type="protein sequence ID" value="CDX53952.1"/>
    <property type="molecule type" value="Genomic_DNA"/>
</dbReference>
<dbReference type="EMBL" id="CCNB01000001">
    <property type="protein sequence ID" value="CDX12678.1"/>
    <property type="molecule type" value="Genomic_DNA"/>
</dbReference>
<accession>A0A090DBC9</accession>
<feature type="signal peptide" evidence="1">
    <location>
        <begin position="1"/>
        <end position="20"/>
    </location>
</feature>
<evidence type="ECO:0000313" key="3">
    <source>
        <dbReference type="EMBL" id="CDX53952.1"/>
    </source>
</evidence>
<evidence type="ECO:0000313" key="2">
    <source>
        <dbReference type="EMBL" id="CDX12678.1"/>
    </source>
</evidence>
<evidence type="ECO:0008006" key="6">
    <source>
        <dbReference type="Google" id="ProtNLM"/>
    </source>
</evidence>
<dbReference type="Proteomes" id="UP000046122">
    <property type="component" value="Unassembled WGS sequence"/>
</dbReference>
<name>A0A090DBC9_MESPL</name>
<dbReference type="Pfam" id="PF05079">
    <property type="entry name" value="DUF680"/>
    <property type="match status" value="1"/>
</dbReference>
<evidence type="ECO:0000313" key="4">
    <source>
        <dbReference type="Proteomes" id="UP000046122"/>
    </source>
</evidence>
<sequence length="77" mass="8001">MKKIVLATAALLAVSGAAFAAESGHTGEVRVNQPATAVDTTRTSSINTDSTVYKLLNSSNDVHKPAAQGSDRNLFGR</sequence>
<protein>
    <recommendedName>
        <fullName evidence="6">DUF680 domain-containing protein</fullName>
    </recommendedName>
</protein>
<dbReference type="AlphaFoldDB" id="A0A090DBC9"/>
<dbReference type="InterPro" id="IPR007771">
    <property type="entry name" value="DUF680"/>
</dbReference>